<dbReference type="STRING" id="282683.SAMN04488105_10416"/>
<sequence>MTRILSAPLFDPGLAREEIELPEGLTLGQIVTHTLPGLAPADRAFVRVTLVSDRGVALVLPEWWGQVRPKPGVRVVIRLVPGNDGLRSVLLAVVSIAAVAIAGPVAGLIGLGGSQFGISVTAMALNFLGAALVNSLVPPVTPEENDRRNRYTLSGWNNQLRPDAPVPWALGRHRYAPPFAARSYTQIIGDEQYVVALFVWGYGRLKISDLRIGDTAIGHYNNVEIEHREGLAGDEPVTLYPRQVIEDGESVELVRPRPRNDAGEIVSGEAIETPVVRVTASATQIATLIFWFPTGLYRLNREMDKQKSLKVEVRIRQRLSDEDAWDEVTTLSLVANRDDPFFRQFSWQLPARGRWQVEVTRMTAERTNDRYFDQVMLAAVQSIRPEYPLNVDKPLALTAIRIRATYQLNGQLDTLNGIVARYAETWDGEAWSEDLSRNPAVAFIATLKGDCSPYAATDAEIDWDMMQDWFTFCEGKGLRYDRIHEQGEPLGEMLRAIAGAGRASPRHDGIRWTVVIDRERDQVIDHLSPRNCSDVRWRREYLDPPHAVRVRFNDETDDWEEAERVIRWPGYTGPISLTEEMVHPGKTNPDEIYLETRRRMHEIALRPDTFTCYQAGAARTATRGDLVHVSHPVLTCAQVAARVRRVEGMLVELDTPVTMDAGSAYGLGYRVYEDVEDSVGAATVAEVLFSEGTTRLLLLSGVTAMPEVGATVHFGLRGEESHDMIVTGIEPAKDFGAQLTLKLAAPEIETLSDAEVIPDWEVTVGDPISVTTTPPLAPRFTEIDSDNASGLDDPGLGAAWFEQVVAAPDPYVIIRLAPGEGETAQISHYRLAHRLQGAGSWTELLIWAADAGVQLETYQRGDLIELQAVAVAFDATEGASTSVVTHTVGADATALPAALDEQTVTVTGGLGHARIELAVTDAETAAVQLYRVTSGDTVDPDTDAVGHPVAVTPGLTTTIIDGDATRVTLVADGDFGSAAGWTPGANWAIAGGQAQHSAGVADSLTQAVALTAGATYRLAVVVTGRTAGSVTPSFTGGSTVTGAALDANGTHFLELTAETGNTTLELATSTDFDGALTRVVLYRATAASAPAGAWDYHLAPVNVDNVRAALTAAVSTTIY</sequence>
<dbReference type="AlphaFoldDB" id="A0A1G7D560"/>
<dbReference type="OrthoDB" id="7349961at2"/>
<dbReference type="RefSeq" id="WP_089956911.1">
    <property type="nucleotide sequence ID" value="NZ_FNAV01000004.1"/>
</dbReference>
<keyword evidence="4" id="KW-1185">Reference proteome</keyword>
<name>A0A1G7D560_9RHOB</name>
<dbReference type="EMBL" id="FNAV01000004">
    <property type="protein sequence ID" value="SDE46722.1"/>
    <property type="molecule type" value="Genomic_DNA"/>
</dbReference>
<keyword evidence="1" id="KW-0812">Transmembrane</keyword>
<keyword evidence="1" id="KW-1133">Transmembrane helix</keyword>
<dbReference type="InterPro" id="IPR055385">
    <property type="entry name" value="GpJ_HDII-ins2"/>
</dbReference>
<feature type="transmembrane region" description="Helical" evidence="1">
    <location>
        <begin position="116"/>
        <end position="137"/>
    </location>
</feature>
<organism evidence="3 4">
    <name type="scientific">Salipiger thiooxidans</name>
    <dbReference type="NCBI Taxonomy" id="282683"/>
    <lineage>
        <taxon>Bacteria</taxon>
        <taxon>Pseudomonadati</taxon>
        <taxon>Pseudomonadota</taxon>
        <taxon>Alphaproteobacteria</taxon>
        <taxon>Rhodobacterales</taxon>
        <taxon>Roseobacteraceae</taxon>
        <taxon>Salipiger</taxon>
    </lineage>
</organism>
<evidence type="ECO:0000256" key="1">
    <source>
        <dbReference type="SAM" id="Phobius"/>
    </source>
</evidence>
<evidence type="ECO:0000259" key="2">
    <source>
        <dbReference type="Pfam" id="PF24801"/>
    </source>
</evidence>
<evidence type="ECO:0000313" key="3">
    <source>
        <dbReference type="EMBL" id="SDE46722.1"/>
    </source>
</evidence>
<protein>
    <recommendedName>
        <fullName evidence="2">Tip attachment protein J HDII-ins2 domain-containing protein</fullName>
    </recommendedName>
</protein>
<feature type="domain" description="Tip attachment protein J HDII-ins2" evidence="2">
    <location>
        <begin position="273"/>
        <end position="384"/>
    </location>
</feature>
<accession>A0A1G7D560</accession>
<feature type="transmembrane region" description="Helical" evidence="1">
    <location>
        <begin position="89"/>
        <end position="109"/>
    </location>
</feature>
<evidence type="ECO:0000313" key="4">
    <source>
        <dbReference type="Proteomes" id="UP000198994"/>
    </source>
</evidence>
<gene>
    <name evidence="3" type="ORF">SAMN04488105_10416</name>
</gene>
<dbReference type="Proteomes" id="UP000198994">
    <property type="component" value="Unassembled WGS sequence"/>
</dbReference>
<proteinExistence type="predicted"/>
<dbReference type="Pfam" id="PF24801">
    <property type="entry name" value="FNIII-A_GpJ"/>
    <property type="match status" value="1"/>
</dbReference>
<reference evidence="4" key="1">
    <citation type="submission" date="2016-10" db="EMBL/GenBank/DDBJ databases">
        <authorList>
            <person name="Varghese N."/>
            <person name="Submissions S."/>
        </authorList>
    </citation>
    <scope>NUCLEOTIDE SEQUENCE [LARGE SCALE GENOMIC DNA]</scope>
    <source>
        <strain evidence="4">DSM 10146</strain>
    </source>
</reference>
<keyword evidence="1" id="KW-0472">Membrane</keyword>